<evidence type="ECO:0000313" key="5">
    <source>
        <dbReference type="Proteomes" id="UP000630149"/>
    </source>
</evidence>
<feature type="compositionally biased region" description="Acidic residues" evidence="2">
    <location>
        <begin position="1"/>
        <end position="12"/>
    </location>
</feature>
<evidence type="ECO:0000313" key="4">
    <source>
        <dbReference type="EMBL" id="GGI89892.1"/>
    </source>
</evidence>
<dbReference type="OrthoDB" id="5622044at2"/>
<sequence length="260" mass="28721">MADNDQYDDEYQFGDLDTGSPKPPEEDIYSPSMEGSESRAGVAAPRNVKRNAIIAIAFIILAMVIYKFLDSFFSVKKETVKTTQQPTQALKQPPAPPRPTVVQPIATTQPTVDTPQVTQKLSAMEVSQQTLRSDVSTISNQMTSMSSTVNQMASQIAQLNQLISTLNDKIEEQSQDIQRLRVKPKPVRKVVRRVVKPITKCYVQALIPGRAWLICTNGATLTVREGSTIPGYGLVKLIDPHQGRVMTSSGQIIRFSQDDS</sequence>
<evidence type="ECO:0000256" key="1">
    <source>
        <dbReference type="SAM" id="Coils"/>
    </source>
</evidence>
<reference evidence="4" key="2">
    <citation type="submission" date="2020-09" db="EMBL/GenBank/DDBJ databases">
        <authorList>
            <person name="Sun Q."/>
            <person name="Ohkuma M."/>
        </authorList>
    </citation>
    <scope>NUCLEOTIDE SEQUENCE</scope>
    <source>
        <strain evidence="4">JCM 13919</strain>
    </source>
</reference>
<dbReference type="EMBL" id="BMOB01000008">
    <property type="protein sequence ID" value="GGI89892.1"/>
    <property type="molecule type" value="Genomic_DNA"/>
</dbReference>
<feature type="region of interest" description="Disordered" evidence="2">
    <location>
        <begin position="1"/>
        <end position="43"/>
    </location>
</feature>
<dbReference type="Gene3D" id="1.10.287.950">
    <property type="entry name" value="Methyl-accepting chemotaxis protein"/>
    <property type="match status" value="1"/>
</dbReference>
<keyword evidence="3" id="KW-1133">Transmembrane helix</keyword>
<protein>
    <submittedName>
        <fullName evidence="4">Type IV secretion system protein IcmG</fullName>
    </submittedName>
</protein>
<comment type="caution">
    <text evidence="4">The sequence shown here is derived from an EMBL/GenBank/DDBJ whole genome shotgun (WGS) entry which is preliminary data.</text>
</comment>
<reference evidence="4" key="1">
    <citation type="journal article" date="2014" name="Int. J. Syst. Evol. Microbiol.">
        <title>Complete genome sequence of Corynebacterium casei LMG S-19264T (=DSM 44701T), isolated from a smear-ripened cheese.</title>
        <authorList>
            <consortium name="US DOE Joint Genome Institute (JGI-PGF)"/>
            <person name="Walter F."/>
            <person name="Albersmeier A."/>
            <person name="Kalinowski J."/>
            <person name="Ruckert C."/>
        </authorList>
    </citation>
    <scope>NUCLEOTIDE SEQUENCE</scope>
    <source>
        <strain evidence="4">JCM 13919</strain>
    </source>
</reference>
<accession>A0A917JWJ8</accession>
<dbReference type="RefSeq" id="WP_131777090.1">
    <property type="nucleotide sequence ID" value="NZ_BMOB01000008.1"/>
</dbReference>
<keyword evidence="3" id="KW-0812">Transmembrane</keyword>
<feature type="transmembrane region" description="Helical" evidence="3">
    <location>
        <begin position="52"/>
        <end position="69"/>
    </location>
</feature>
<keyword evidence="3" id="KW-0472">Membrane</keyword>
<gene>
    <name evidence="4" type="primary">icmG</name>
    <name evidence="4" type="ORF">GCM10007966_18270</name>
</gene>
<dbReference type="NCBIfam" id="NF038218">
    <property type="entry name" value="IcmG_DotF_IVB"/>
    <property type="match status" value="1"/>
</dbReference>
<keyword evidence="1" id="KW-0175">Coiled coil</keyword>
<evidence type="ECO:0000256" key="3">
    <source>
        <dbReference type="SAM" id="Phobius"/>
    </source>
</evidence>
<proteinExistence type="predicted"/>
<name>A0A917JWJ8_9GAMM</name>
<dbReference type="AlphaFoldDB" id="A0A917JWJ8"/>
<dbReference type="Proteomes" id="UP000630149">
    <property type="component" value="Unassembled WGS sequence"/>
</dbReference>
<feature type="coiled-coil region" evidence="1">
    <location>
        <begin position="149"/>
        <end position="183"/>
    </location>
</feature>
<evidence type="ECO:0000256" key="2">
    <source>
        <dbReference type="SAM" id="MobiDB-lite"/>
    </source>
</evidence>
<organism evidence="4 5">
    <name type="scientific">Legionella impletisoli</name>
    <dbReference type="NCBI Taxonomy" id="343510"/>
    <lineage>
        <taxon>Bacteria</taxon>
        <taxon>Pseudomonadati</taxon>
        <taxon>Pseudomonadota</taxon>
        <taxon>Gammaproteobacteria</taxon>
        <taxon>Legionellales</taxon>
        <taxon>Legionellaceae</taxon>
        <taxon>Legionella</taxon>
    </lineage>
</organism>
<keyword evidence="5" id="KW-1185">Reference proteome</keyword>